<dbReference type="Proteomes" id="UP000248882">
    <property type="component" value="Unassembled WGS sequence"/>
</dbReference>
<name>A0A2W7R9I0_9BACT</name>
<evidence type="ECO:0000259" key="2">
    <source>
        <dbReference type="Pfam" id="PF23572"/>
    </source>
</evidence>
<feature type="domain" description="GH3 middle" evidence="1">
    <location>
        <begin position="299"/>
        <end position="373"/>
    </location>
</feature>
<dbReference type="OrthoDB" id="5678283at2"/>
<dbReference type="PANTHER" id="PTHR31901">
    <property type="entry name" value="GH3 DOMAIN-CONTAINING PROTEIN"/>
    <property type="match status" value="1"/>
</dbReference>
<comment type="caution">
    <text evidence="3">The sequence shown here is derived from an EMBL/GenBank/DDBJ whole genome shotgun (WGS) entry which is preliminary data.</text>
</comment>
<keyword evidence="4" id="KW-1185">Reference proteome</keyword>
<sequence length="506" mass="57359">MAIIGKLVKAGIDISAKLQSSEDEPLHAQETQLRELLTQAKNTAFGKYHGFEEILKSEDLISSYRKEVPIFNYEQMHAKWWSRQERFEDITWPGKPDFFARSSGTTGKSSKRIPITNEFIASMRSVGTSMINSLHEFDFPESLFESEVLMLSSSANLDKNEQGFREGEISGINVSNFPGWYDMFYRPGKEIAAISDWDKRVDAIAEQAPEWNIGAIAGIPSWVLLMLQRIIERHQLNNIHEIWPNLQVFASGGVAFETYREDFEAICMTPITILDTYLASEGFIAYSSKPNTMAMKLALSHGYFFEFVPFDERGVNEFGDLRNDPLVLGIDEVEVGKEYVLILSSCAGAWRYAIGDVIRFESLNPPQIKITGRTKFFLNVVGSQLSEEKMDKAILELAEQNQTTINEYMVSAIKNEKGDYIHQWVLVSELESDDFAEKLDELLKSANKNYAVARSKALKGISVKVISKEQYTTFLGETNKKGGQTKTPKVMKEEKMKSLLDFISRP</sequence>
<dbReference type="GO" id="GO:0016881">
    <property type="term" value="F:acid-amino acid ligase activity"/>
    <property type="evidence" value="ECO:0007669"/>
    <property type="project" value="TreeGrafter"/>
</dbReference>
<dbReference type="PANTHER" id="PTHR31901:SF9">
    <property type="entry name" value="GH3 DOMAIN-CONTAINING PROTEIN"/>
    <property type="match status" value="1"/>
</dbReference>
<evidence type="ECO:0000313" key="4">
    <source>
        <dbReference type="Proteomes" id="UP000248882"/>
    </source>
</evidence>
<protein>
    <submittedName>
        <fullName evidence="3">GH3 auxin-responsive promoter</fullName>
    </submittedName>
</protein>
<dbReference type="EMBL" id="QKZT01000004">
    <property type="protein sequence ID" value="PZX54970.1"/>
    <property type="molecule type" value="Genomic_DNA"/>
</dbReference>
<evidence type="ECO:0000259" key="1">
    <source>
        <dbReference type="Pfam" id="PF23571"/>
    </source>
</evidence>
<dbReference type="InterPro" id="IPR004993">
    <property type="entry name" value="GH3"/>
</dbReference>
<evidence type="ECO:0000313" key="3">
    <source>
        <dbReference type="EMBL" id="PZX54970.1"/>
    </source>
</evidence>
<dbReference type="InterPro" id="IPR055378">
    <property type="entry name" value="GH3_C"/>
</dbReference>
<proteinExistence type="predicted"/>
<reference evidence="3 4" key="1">
    <citation type="submission" date="2018-06" db="EMBL/GenBank/DDBJ databases">
        <title>Genomic Encyclopedia of Archaeal and Bacterial Type Strains, Phase II (KMG-II): from individual species to whole genera.</title>
        <authorList>
            <person name="Goeker M."/>
        </authorList>
    </citation>
    <scope>NUCLEOTIDE SEQUENCE [LARGE SCALE GENOMIC DNA]</scope>
    <source>
        <strain evidence="3 4">DSM 19830</strain>
    </source>
</reference>
<dbReference type="AlphaFoldDB" id="A0A2W7R9I0"/>
<dbReference type="InterPro" id="IPR055377">
    <property type="entry name" value="GH3_M"/>
</dbReference>
<accession>A0A2W7R9I0</accession>
<dbReference type="Pfam" id="PF23572">
    <property type="entry name" value="GH3_C"/>
    <property type="match status" value="1"/>
</dbReference>
<feature type="domain" description="GH3 C-terminal" evidence="2">
    <location>
        <begin position="390"/>
        <end position="494"/>
    </location>
</feature>
<dbReference type="RefSeq" id="WP_111317374.1">
    <property type="nucleotide sequence ID" value="NZ_QKZT01000004.1"/>
</dbReference>
<gene>
    <name evidence="3" type="ORF">LV85_01311</name>
</gene>
<dbReference type="GO" id="GO:0005737">
    <property type="term" value="C:cytoplasm"/>
    <property type="evidence" value="ECO:0007669"/>
    <property type="project" value="TreeGrafter"/>
</dbReference>
<dbReference type="Pfam" id="PF03321">
    <property type="entry name" value="GH3"/>
    <property type="match status" value="1"/>
</dbReference>
<dbReference type="Pfam" id="PF23571">
    <property type="entry name" value="GH3_M"/>
    <property type="match status" value="1"/>
</dbReference>
<organism evidence="3 4">
    <name type="scientific">Algoriphagus chordae</name>
    <dbReference type="NCBI Taxonomy" id="237019"/>
    <lineage>
        <taxon>Bacteria</taxon>
        <taxon>Pseudomonadati</taxon>
        <taxon>Bacteroidota</taxon>
        <taxon>Cytophagia</taxon>
        <taxon>Cytophagales</taxon>
        <taxon>Cyclobacteriaceae</taxon>
        <taxon>Algoriphagus</taxon>
    </lineage>
</organism>